<feature type="compositionally biased region" description="Acidic residues" evidence="8">
    <location>
        <begin position="1569"/>
        <end position="1586"/>
    </location>
</feature>
<feature type="compositionally biased region" description="Basic and acidic residues" evidence="8">
    <location>
        <begin position="769"/>
        <end position="779"/>
    </location>
</feature>
<feature type="domain" description="Bromo" evidence="9">
    <location>
        <begin position="1238"/>
        <end position="1308"/>
    </location>
</feature>
<dbReference type="GO" id="GO:0051123">
    <property type="term" value="P:RNA polymerase II preinitiation complex assembly"/>
    <property type="evidence" value="ECO:0007669"/>
    <property type="project" value="TreeGrafter"/>
</dbReference>
<evidence type="ECO:0000259" key="9">
    <source>
        <dbReference type="PROSITE" id="PS50014"/>
    </source>
</evidence>
<reference evidence="10 11" key="1">
    <citation type="submission" date="2024-03" db="EMBL/GenBank/DDBJ databases">
        <title>The genome assembly and annotation of the cricket Gryllus longicercus Weissman &amp; Gray.</title>
        <authorList>
            <person name="Szrajer S."/>
            <person name="Gray D."/>
            <person name="Ylla G."/>
        </authorList>
    </citation>
    <scope>NUCLEOTIDE SEQUENCE [LARGE SCALE GENOMIC DNA]</scope>
    <source>
        <strain evidence="10">DAG 2021-001</strain>
        <tissue evidence="10">Whole body minus gut</tissue>
    </source>
</reference>
<gene>
    <name evidence="10" type="ORF">R5R35_002905</name>
</gene>
<dbReference type="SUPFAM" id="SSF47370">
    <property type="entry name" value="Bromodomain"/>
    <property type="match status" value="2"/>
</dbReference>
<dbReference type="InterPro" id="IPR022591">
    <property type="entry name" value="TAF1_HAT_dom"/>
</dbReference>
<sequence length="1610" mass="185107">MNISKLLSNSKTEGLARYFSSSSKAKYKSHKRRRKTKEHQKHKFKRKYSSGSSSSEGKQHEKENVKNRLYAPVSDETGHDGTCGQERGVKSNEPHFISLDREVAAWRFGPARYWYDALGVPEDGKGFDFGMKIGDPNDKLGDDFPDDVYLMVSQLHWEDEVIWNGDDVKDSVMQRLKCKSNIAGWVPYSNHRTAPNLSGKNVARYVGESNFSVNKQNINVNKLNSKPADTDPLNKHDQTTSDNQERPWYSIFPIENEELVKGIWEDEVIWDPENMPRIPEPKIPTWDANDPNLNFMNPEEVNPPKRHVDSTNSSKVKILHPHVNKSKILLGKAGVIKVMEDDAPPTPPESPNRDPFNVSNDKYYMARSSELTLRLQISGSHLIRHATPVMELRTPFVPTYMGPLRLQNFHRPILKRFSHGPLSHLGHHFVLPLAKHIQKKAKRRVKERDAAGGGEIFFMRTDKDLSGRDGDIILVEFSEEHPPLMNLVGMCSRIKNYYKRKADKDQALPEYHYGELVFAHTSPFLGTLEQGQSLQAIENNMYRAPIYEHKVPATDFLIIRTRKQYYIREINALFVAGQECPLYEVPSPNSKKAGNFIKDFLQAFIYRLFWKSNDSPRRIKMEDIRKAFPSHSESSIRKRLKLCADFKRTGMDSNWWVLRSDFRLPSEEELQALVTPEQCCAYFSMLAAEQRLKDAGYRENFLFAPQDDDDDNGEEEMQLRMEDEVKVAPWNTTRAFIQAVQGKCLLQLTGPADPTGCGEGFSYVREPNKPIQHKEENRAQPKKTVSGTDADLRRLSLTNARSLLKKRGLIGEDIKRLTRWEVIDVVRTLCTEMAKAGEEEMTKFSRGNRFSIAEHHERYKTECQRIFDLQNQILSSSEILSSDEAESSNNENSDIEEMGKNIENMLSNKKSSCQLSLEREEEERKELRRMLVDEKNENNRQNKGKRDEKEDQSCSTSKASLSGKILKIYRTFCNAEGKEYTRIEFVRDPAVVESYVKIRTMKDEAFIKQFATLDEHQKEEMKREKRCIQEQLRRIKRIQEREQMMKIKSDVLSDFGFPEDSMSTFNSNFAASTPLENTPAELQAKESPHSYMPKRKKPKLKPDLKLKCGGCGSVGHMKTNKACPLYQPSCVPPVNVAMTEEQEEEMEKSLNDDEHLINIDGTKVKLSWKLIKHAEDMKRYTLVLKVPKDLANTPKRRRSVNDMHCDYLTRQPQTVNRRRTDPAVVMSSILETILNEMRDMPDIQPFLFPVNVKNVPDYYSFVTKPMDLQTIRQNIRQNRYRNREEFLADVNQIVENSTLYNGAKSSLTDAARQLLTYCVERMKEKEDRLIHLEKALNPLLDDDQIALTFILNNVMCKLKGMPESSPFLKPANKKIMKNYYDVVKEPMDLEMIAKNVTAHKYQRREEFLSDVNKILQNSILYNGETSENTMKAKALVSVCRAVLEEYADNLTKLEANIILNQQNAYDTVEIDSPQTNEYGDESSNIIETNVGQKVKIDSELGESSCANSDVVNAERDKSNVGDSSLWEDLRFSSDEDMEKEMDLLSGPLSEETVQDKDSNNCSRNSVASEEQELMDVDSLSDSDSDESLNNGINSVETKDEPKNRQQEDHE</sequence>
<feature type="region of interest" description="Disordered" evidence="8">
    <location>
        <begin position="222"/>
        <end position="244"/>
    </location>
</feature>
<evidence type="ECO:0000256" key="6">
    <source>
        <dbReference type="ARBA" id="ARBA00023242"/>
    </source>
</evidence>
<evidence type="ECO:0000313" key="11">
    <source>
        <dbReference type="Proteomes" id="UP001378592"/>
    </source>
</evidence>
<feature type="compositionally biased region" description="Basic residues" evidence="8">
    <location>
        <begin position="25"/>
        <end position="48"/>
    </location>
</feature>
<keyword evidence="3" id="KW-0805">Transcription regulation</keyword>
<keyword evidence="5" id="KW-0804">Transcription</keyword>
<dbReference type="PROSITE" id="PS00633">
    <property type="entry name" value="BROMODOMAIN_1"/>
    <property type="match status" value="1"/>
</dbReference>
<dbReference type="PANTHER" id="PTHR13900">
    <property type="entry name" value="TRANSCRIPTION INITIATION FACTOR TFIID"/>
    <property type="match status" value="1"/>
</dbReference>
<keyword evidence="6" id="KW-0539">Nucleus</keyword>
<dbReference type="GO" id="GO:0016251">
    <property type="term" value="F:RNA polymerase II general transcription initiation factor activity"/>
    <property type="evidence" value="ECO:0007669"/>
    <property type="project" value="InterPro"/>
</dbReference>
<feature type="domain" description="Bromo" evidence="9">
    <location>
        <begin position="1359"/>
        <end position="1429"/>
    </location>
</feature>
<feature type="compositionally biased region" description="Polar residues" evidence="8">
    <location>
        <begin position="1559"/>
        <end position="1568"/>
    </location>
</feature>
<evidence type="ECO:0000313" key="10">
    <source>
        <dbReference type="EMBL" id="KAK7870499.1"/>
    </source>
</evidence>
<evidence type="ECO:0000256" key="3">
    <source>
        <dbReference type="ARBA" id="ARBA00023015"/>
    </source>
</evidence>
<dbReference type="EMBL" id="JAZDUA010000056">
    <property type="protein sequence ID" value="KAK7870499.1"/>
    <property type="molecule type" value="Genomic_DNA"/>
</dbReference>
<dbReference type="InterPro" id="IPR036427">
    <property type="entry name" value="Bromodomain-like_sf"/>
</dbReference>
<keyword evidence="4 7" id="KW-0103">Bromodomain</keyword>
<dbReference type="PANTHER" id="PTHR13900:SF0">
    <property type="entry name" value="TRANSCRIPTION INITIATION FACTOR TFIID SUBUNIT 1"/>
    <property type="match status" value="1"/>
</dbReference>
<dbReference type="InterPro" id="IPR001487">
    <property type="entry name" value="Bromodomain"/>
</dbReference>
<evidence type="ECO:0000256" key="4">
    <source>
        <dbReference type="ARBA" id="ARBA00023117"/>
    </source>
</evidence>
<dbReference type="Proteomes" id="UP001378592">
    <property type="component" value="Unassembled WGS sequence"/>
</dbReference>
<dbReference type="InterPro" id="IPR041670">
    <property type="entry name" value="Znf-CCHC_6"/>
</dbReference>
<comment type="caution">
    <text evidence="10">The sequence shown here is derived from an EMBL/GenBank/DDBJ whole genome shotgun (WGS) entry which is preliminary data.</text>
</comment>
<dbReference type="InterPro" id="IPR018359">
    <property type="entry name" value="Bromodomain_CS"/>
</dbReference>
<dbReference type="GO" id="GO:0017025">
    <property type="term" value="F:TBP-class protein binding"/>
    <property type="evidence" value="ECO:0007669"/>
    <property type="project" value="InterPro"/>
</dbReference>
<dbReference type="PRINTS" id="PR00503">
    <property type="entry name" value="BROMODOMAIN"/>
</dbReference>
<dbReference type="Gene3D" id="1.20.920.10">
    <property type="entry name" value="Bromodomain-like"/>
    <property type="match status" value="2"/>
</dbReference>
<feature type="region of interest" description="Disordered" evidence="8">
    <location>
        <begin position="924"/>
        <end position="956"/>
    </location>
</feature>
<feature type="compositionally biased region" description="Basic and acidic residues" evidence="8">
    <location>
        <begin position="1596"/>
        <end position="1610"/>
    </location>
</feature>
<name>A0AAN9VSF2_9ORTH</name>
<feature type="compositionally biased region" description="Basic and acidic residues" evidence="8">
    <location>
        <begin position="924"/>
        <end position="952"/>
    </location>
</feature>
<feature type="region of interest" description="Disordered" evidence="8">
    <location>
        <begin position="19"/>
        <end position="90"/>
    </location>
</feature>
<evidence type="ECO:0000256" key="5">
    <source>
        <dbReference type="ARBA" id="ARBA00023163"/>
    </source>
</evidence>
<dbReference type="SMART" id="SM00297">
    <property type="entry name" value="BROMO"/>
    <property type="match status" value="2"/>
</dbReference>
<feature type="compositionally biased region" description="Basic and acidic residues" evidence="8">
    <location>
        <begin position="57"/>
        <end position="66"/>
    </location>
</feature>
<comment type="similarity">
    <text evidence="2">Belongs to the TAF1 family.</text>
</comment>
<dbReference type="InterPro" id="IPR040240">
    <property type="entry name" value="TAF1"/>
</dbReference>
<dbReference type="Pfam" id="PF15288">
    <property type="entry name" value="zf-CCHC_6"/>
    <property type="match status" value="1"/>
</dbReference>
<evidence type="ECO:0000256" key="2">
    <source>
        <dbReference type="ARBA" id="ARBA00009064"/>
    </source>
</evidence>
<dbReference type="GO" id="GO:0004402">
    <property type="term" value="F:histone acetyltransferase activity"/>
    <property type="evidence" value="ECO:0007669"/>
    <property type="project" value="InterPro"/>
</dbReference>
<keyword evidence="11" id="KW-1185">Reference proteome</keyword>
<feature type="compositionally biased region" description="Basic and acidic residues" evidence="8">
    <location>
        <begin position="228"/>
        <end position="244"/>
    </location>
</feature>
<proteinExistence type="inferred from homology"/>
<feature type="region of interest" description="Disordered" evidence="8">
    <location>
        <begin position="769"/>
        <end position="790"/>
    </location>
</feature>
<comment type="subcellular location">
    <subcellularLocation>
        <location evidence="1">Nucleus</location>
    </subcellularLocation>
</comment>
<feature type="region of interest" description="Disordered" evidence="8">
    <location>
        <begin position="1546"/>
        <end position="1610"/>
    </location>
</feature>
<protein>
    <recommendedName>
        <fullName evidence="9">Bromo domain-containing protein</fullName>
    </recommendedName>
</protein>
<dbReference type="CDD" id="cd05511">
    <property type="entry name" value="Bromo_TFIID"/>
    <property type="match status" value="1"/>
</dbReference>
<accession>A0AAN9VSF2</accession>
<dbReference type="GO" id="GO:0005669">
    <property type="term" value="C:transcription factor TFIID complex"/>
    <property type="evidence" value="ECO:0007669"/>
    <property type="project" value="InterPro"/>
</dbReference>
<evidence type="ECO:0000256" key="1">
    <source>
        <dbReference type="ARBA" id="ARBA00004123"/>
    </source>
</evidence>
<dbReference type="Pfam" id="PF12157">
    <property type="entry name" value="DUF3591"/>
    <property type="match status" value="1"/>
</dbReference>
<dbReference type="Pfam" id="PF00439">
    <property type="entry name" value="Bromodomain"/>
    <property type="match status" value="2"/>
</dbReference>
<evidence type="ECO:0000256" key="7">
    <source>
        <dbReference type="PROSITE-ProRule" id="PRU00035"/>
    </source>
</evidence>
<dbReference type="PROSITE" id="PS50014">
    <property type="entry name" value="BROMODOMAIN_2"/>
    <property type="match status" value="2"/>
</dbReference>
<organism evidence="10 11">
    <name type="scientific">Gryllus longicercus</name>
    <dbReference type="NCBI Taxonomy" id="2509291"/>
    <lineage>
        <taxon>Eukaryota</taxon>
        <taxon>Metazoa</taxon>
        <taxon>Ecdysozoa</taxon>
        <taxon>Arthropoda</taxon>
        <taxon>Hexapoda</taxon>
        <taxon>Insecta</taxon>
        <taxon>Pterygota</taxon>
        <taxon>Neoptera</taxon>
        <taxon>Polyneoptera</taxon>
        <taxon>Orthoptera</taxon>
        <taxon>Ensifera</taxon>
        <taxon>Gryllidea</taxon>
        <taxon>Grylloidea</taxon>
        <taxon>Gryllidae</taxon>
        <taxon>Gryllinae</taxon>
        <taxon>Gryllus</taxon>
    </lineage>
</organism>
<evidence type="ECO:0000256" key="8">
    <source>
        <dbReference type="SAM" id="MobiDB-lite"/>
    </source>
</evidence>